<evidence type="ECO:0000313" key="7">
    <source>
        <dbReference type="Proteomes" id="UP000694427"/>
    </source>
</evidence>
<evidence type="ECO:0000313" key="6">
    <source>
        <dbReference type="Ensembl" id="ENSCCRP00010095353.1"/>
    </source>
</evidence>
<dbReference type="Ensembl" id="ENSCCRT00010105786.1">
    <property type="protein sequence ID" value="ENSCCRP00010095353.1"/>
    <property type="gene ID" value="ENSCCRG00010041558.1"/>
</dbReference>
<dbReference type="PANTHER" id="PTHR13280">
    <property type="entry name" value="PHOSPHOFURIN ACIDIC CLUSTER SORTING PROTEIN"/>
    <property type="match status" value="1"/>
</dbReference>
<evidence type="ECO:0000259" key="5">
    <source>
        <dbReference type="Pfam" id="PF25332"/>
    </source>
</evidence>
<dbReference type="InterPro" id="IPR019381">
    <property type="entry name" value="PACS1/2_C"/>
</dbReference>
<name>A0A8C1R8F4_CYPCA</name>
<reference evidence="6" key="2">
    <citation type="submission" date="2025-09" db="UniProtKB">
        <authorList>
            <consortium name="Ensembl"/>
        </authorList>
    </citation>
    <scope>IDENTIFICATION</scope>
</reference>
<feature type="compositionally biased region" description="Acidic residues" evidence="3">
    <location>
        <begin position="229"/>
        <end position="246"/>
    </location>
</feature>
<sequence length="840" mass="92432">MMAAAVERGGVRAAFMNPGVGAPAPAPAAALPGGSTMAGAGGSGSGAAGLGPIMPVPMNLFATWEIDRSSPSCVPRLCSLTLKKLIVLKELDRELSSVVIAVKIQGSKRILRSNEYMLPPSGLMETDLELTFSLQYPHFLKRDANRLQIMLQRRKRYKNRTILGYKTLAVGVIDMAEVMQHPTDGGQILGLHSNVKEAPVRAAELSVYSLSSQPIDPEDGSDRSPDMDNYSEDDDDSYSSEQEASDDAVQGQQPNFKQKFVALLKRFKVSDEVRIAIHISRTQEVEDLDLLYDSLEVYNQSDSGPEMEDNESLLSTPKPKLKPFFEGMSHSSSQTEIGSLHSQKSHSRDRDLVLCTKPIMSALITAVLINLSPCPVASKTDSKLQRRPRSTSMKDRQNSKAQSDRTSSIESETSPDSRLITQVPRKSVYDQLNQILNSDEHLPENIILINTTDWQGQYLNEILQEHKQPIVSTVSPADVQAAFNTIVTRIQRFCNCNAQTPPTIKVAVAGDQSYLSTVLRCFVEQLANKTPDWLSYIRFLVIPVGCHPLAKYISTFDSKFNNIFMDAGWRDVFARLEAPNSDNIDVAGRVSQYLTGASLSHQFPISEAMLTYKQKRYCFVIRMCFFLQLVKVGIVEHSLSTSVDSDDAVMVGGVNMLSSPPAQTGTPYGKDVTSTPPSSPSVSASLSGAGSPGTGGEVMGLQVDYWTLQGAEKKKEGEKRDVGSKYTLKSNFRSLQVSRIPSGGEPTPPPGMAMTVVMKEKNKKVIFLSKKPKEKDVDSKSQVIDSISRLICTAKHQHTMLKVSIDGVEWHDVKFFQLAAQWPTHVKHFPVGIFGYSKPM</sequence>
<feature type="region of interest" description="Disordered" evidence="3">
    <location>
        <begin position="378"/>
        <end position="422"/>
    </location>
</feature>
<dbReference type="GO" id="GO:0072659">
    <property type="term" value="P:protein localization to plasma membrane"/>
    <property type="evidence" value="ECO:0007669"/>
    <property type="project" value="TreeGrafter"/>
</dbReference>
<evidence type="ECO:0000256" key="3">
    <source>
        <dbReference type="SAM" id="MobiDB-lite"/>
    </source>
</evidence>
<dbReference type="InterPro" id="IPR057541">
    <property type="entry name" value="PACS1/2_N"/>
</dbReference>
<feature type="compositionally biased region" description="Polar residues" evidence="3">
    <location>
        <begin position="399"/>
        <end position="420"/>
    </location>
</feature>
<organism evidence="6 7">
    <name type="scientific">Cyprinus carpio</name>
    <name type="common">Common carp</name>
    <dbReference type="NCBI Taxonomy" id="7962"/>
    <lineage>
        <taxon>Eukaryota</taxon>
        <taxon>Metazoa</taxon>
        <taxon>Chordata</taxon>
        <taxon>Craniata</taxon>
        <taxon>Vertebrata</taxon>
        <taxon>Euteleostomi</taxon>
        <taxon>Actinopterygii</taxon>
        <taxon>Neopterygii</taxon>
        <taxon>Teleostei</taxon>
        <taxon>Ostariophysi</taxon>
        <taxon>Cypriniformes</taxon>
        <taxon>Cyprinidae</taxon>
        <taxon>Cyprininae</taxon>
        <taxon>Cyprinus</taxon>
    </lineage>
</organism>
<dbReference type="AlphaFoldDB" id="A0A8C1R8F4"/>
<feature type="domain" description="Phosphofurin acidic cluster sorting protein 1/2 N-terminal C2" evidence="5">
    <location>
        <begin position="56"/>
        <end position="185"/>
    </location>
</feature>
<proteinExistence type="inferred from homology"/>
<evidence type="ECO:0000259" key="4">
    <source>
        <dbReference type="Pfam" id="PF10254"/>
    </source>
</evidence>
<feature type="domain" description="Phosphofurin acidic cluster sorting protein 1/2 C-terminal" evidence="4">
    <location>
        <begin position="428"/>
        <end position="837"/>
    </location>
</feature>
<accession>A0A8C1R8F4</accession>
<comment type="similarity">
    <text evidence="1">Belongs to the PACS family.</text>
</comment>
<reference evidence="6" key="1">
    <citation type="submission" date="2025-08" db="UniProtKB">
        <authorList>
            <consortium name="Ensembl"/>
        </authorList>
    </citation>
    <scope>IDENTIFICATION</scope>
</reference>
<dbReference type="Pfam" id="PF25332">
    <property type="entry name" value="C2_PACS_N"/>
    <property type="match status" value="1"/>
</dbReference>
<feature type="region of interest" description="Disordered" evidence="3">
    <location>
        <begin position="660"/>
        <end position="693"/>
    </location>
</feature>
<dbReference type="Proteomes" id="UP000694427">
    <property type="component" value="Unplaced"/>
</dbReference>
<dbReference type="Pfam" id="PF10254">
    <property type="entry name" value="Pacs-1"/>
    <property type="match status" value="1"/>
</dbReference>
<feature type="region of interest" description="Disordered" evidence="3">
    <location>
        <begin position="209"/>
        <end position="252"/>
    </location>
</feature>
<evidence type="ECO:0000256" key="2">
    <source>
        <dbReference type="ARBA" id="ARBA00022553"/>
    </source>
</evidence>
<feature type="compositionally biased region" description="Low complexity" evidence="3">
    <location>
        <begin position="672"/>
        <end position="689"/>
    </location>
</feature>
<keyword evidence="7" id="KW-1185">Reference proteome</keyword>
<protein>
    <submittedName>
        <fullName evidence="6">Si:ch211-126j24.1</fullName>
    </submittedName>
</protein>
<evidence type="ECO:0000256" key="1">
    <source>
        <dbReference type="ARBA" id="ARBA00008590"/>
    </source>
</evidence>
<dbReference type="PANTHER" id="PTHR13280:SF14">
    <property type="entry name" value="PHOSPHOFURIN ACIDIC CLUSTER SORTING PROTEIN 1"/>
    <property type="match status" value="1"/>
</dbReference>
<keyword evidence="2" id="KW-0597">Phosphoprotein</keyword>
<dbReference type="GO" id="GO:0044325">
    <property type="term" value="F:transmembrane transporter binding"/>
    <property type="evidence" value="ECO:0007669"/>
    <property type="project" value="TreeGrafter"/>
</dbReference>